<keyword evidence="1" id="KW-0433">Leucine-rich repeat</keyword>
<feature type="chain" id="PRO_5002153800" description="PKD domain-containing protein" evidence="4">
    <location>
        <begin position="22"/>
        <end position="2412"/>
    </location>
</feature>
<dbReference type="PANTHER" id="PTHR47566">
    <property type="match status" value="1"/>
</dbReference>
<protein>
    <recommendedName>
        <fullName evidence="7">PKD domain-containing protein</fullName>
    </recommendedName>
</protein>
<reference evidence="5 6" key="1">
    <citation type="submission" date="2014-12" db="EMBL/GenBank/DDBJ databases">
        <title>Draft Genome Sequence of Pseudoalteromonas luteoviolacea HI1.</title>
        <authorList>
            <person name="Asahina A.Y."/>
            <person name="Hadfield M.G."/>
        </authorList>
    </citation>
    <scope>NUCLEOTIDE SEQUENCE [LARGE SCALE GENOMIC DNA]</scope>
    <source>
        <strain evidence="5 6">HI1</strain>
    </source>
</reference>
<evidence type="ECO:0000256" key="1">
    <source>
        <dbReference type="ARBA" id="ARBA00022614"/>
    </source>
</evidence>
<sequence length="2412" mass="267836">MSKTYSVFRALVLFASICVLSACGGGGSTENTSAPPPTVSSTSDNKNESPKVEILGESEALEQTEFKLLAIASDDKAVVDYNWVYESNGHTLNVSGQDKAELIASSGDIDNDIEVIFTVTVTDEEGLRSSSEHQVILKAQDIIAPLIEIKGPEKLVEQSEAVFLANIEGIELEQSDVAWSYQPEEIFERFEANGKELVVVSRNILQTEVAQLKLFVTDSLGEQHQATHQITLVPASPQISGVNISGPDSALAETTFELTSDVVHSGGTPVTYLWHHDSNLTLTLAGVDTDTLHVTVPKVRQETNVNFTLVVSDDKGASQSSVHKVTLKPAPLFAPSVSITGNSSVFANSELILNAQGSDKDGHIVSYRWHYVSDVELSLGDAVSDTLTVSVPDVDEDTQATFAVTVVDDSGLEATASHSVIIVAPENSAPIVSITGSTSLQEGDKEVLTAVATDQDGTIVKYHWHYPSDAPIQVSGENSAQLTVETTDISSTTQVNLDVIVTDNEGATAQAQVLLSLTPLPNQKPVVKITSEQTTFVEKQAFTLQGEAQDTDGHIASYQWQHNGPNELQLSGVNSAVLSVHSHDIQDELPVTFTLNVTDNLGEVSQATFEATIEAIKHQLTLAGTITDEPIGHANVEVQIGADKFLTQANSVGEYTIDVNIDESQVNAMTTIRATGINSQSHVELISLLGEVDELTASAGDDGVLNSEEVFGVNVTNLTTIEYGLIQDAGVEISEQASLNAARKNIDPDEKLSLAAVVKAVIDHGHALPEGINSTLDLAKDLPKARKMLRQLKSSNPDLFKQIRQDIKKDEQLMQHAAFVPYGTYVLSELSHFNGFTAKLIFNNDNTGRLEGTAIRAFTWSQAGANLILNLAQPLDIYETGSYFRPDYQVDQISMALFHSSGGTFSAEVSMRTVAKTGESAIEASPFHGYFASVSSLPSYSESDFLGKWHINMQQTTRIAYAQGIEFLANNIAHVTSVKSPSRVYWSVSNNQLYYSFGQYSYKISVIREFELGLQVLVEQDSFITGKQIFPALLVKNQNISFNDINYVKTWSPEKLKGETESFLIDENNYFQYAWQRNVFARMQDGKLLRHNYSFAGKNSEKCDTNLEQCIADHNFEFTLLAKKDDLIAVQYSSVDLRGESPNFIASQVFIFRLSDEGLDTSFFTDSFVSNNNNYFVFGSRPSLYQASAEGITHLQGQRHCHRTESNTTTCNDAIYIGNNNYWVSREGDLLLLVDIDTNEQSYLKLISSDENGVTLCHFTQNAVCTEQNITYFSFAKPALDINITQEGIGQVISSVNAFTYKESFKLLLQPDDDYTVSEVSGCEGTLEELDDQSFIYSVIAPLADCDIHIKFGLKPPFFGEQLFVNSALEIPHSWYFQFNIDGTGVANVNSNLINFTIEQTDTSEYQAEFAQMRYGGSNHYSVRVGDGQYITATGFKLNYRDEGVYLIWLGVKGQYDTPYETSPVLLTNSKDIQTINVSPADIVGNWTLSYGLYRETSSSNTSQNIEITLNEDQTGVLSTGHNKGFPREDALSWELTSDKKLRLFQERYGNVAELRLIHSSELGYQFLVEYIKDSASNGYSSGWLQHGSGILIKHRDYTFEDISGKWRFKDGSIEKGFELHSDGTYTEVNINGAASAEWKSNTLYVSGKYNDKFDIFDPFCDLQNELCIEGYTAQYKVLGQDGSDLYVLDRRWWPIGNYEESKLLKVALNSDPALSQFEPHMLGIGNLNYHWQRRKDHLKLYEIDSSTTRYWRIDTDSNGLQLAIEDKFTAPISFEAGKLKYLIDDVIYWVEIVNSNQNGIWVCRYAQGESCNQSNQHFLSYEIPSFEVKISAGAGGQVKTNLIGDYQLYNLPLEIEVEPESGMYVMQFDACHLRHSLDYRWYSNKLVFDNDELNQVCHLNIEFKVWEKVQSERLGITDPSMAACVNQYNRASNPHIEYEDELKCDNGSNMWESLAELDKFEYLTQLTLSNVSSFSEQSQAQLQSLTNLKKLSLNSVNLNELDLSQLTDLRAFELSSNNRLNMLTLPEGSPLMNLKITAGGPRVLNAINSDDLQAIVLSGSDVEILDVTGSNNVYSISAGNSQLQQIVGVTKQHELSYLSLDSTPVVQLDLSNYVNLEILRINKTQITELDITGMYSLESLHASESALQNLSINDESNLRRLDAWKTQLTWLELSRMPNLDILNIQDSKLTSLDLTGALNLSNLYANNNQIKSVVMPIESQLTSLTLQNNQISDLEFVGEGKNDRLVYINLENNLINHFSDEKLGRLRNLTLSGNPLSSLELGNKSIFWRLYLNDTKLTSFDTTGFVKLEELYLNNTQITQIDISASISKLSLNNTGITTLNLPDGLRHSTIYFGGNTLGTLQGGSDLYAIRLYLTDTQRSEQVEQYLQENSSVIRAYECNEIGGFSCRSIN</sequence>
<dbReference type="EMBL" id="JWIC01000005">
    <property type="protein sequence ID" value="KID57373.1"/>
    <property type="molecule type" value="Genomic_DNA"/>
</dbReference>
<evidence type="ECO:0008006" key="7">
    <source>
        <dbReference type="Google" id="ProtNLM"/>
    </source>
</evidence>
<dbReference type="Pfam" id="PF22352">
    <property type="entry name" value="K319L-like_PKD"/>
    <property type="match status" value="2"/>
</dbReference>
<keyword evidence="4" id="KW-0732">Signal</keyword>
<evidence type="ECO:0000256" key="2">
    <source>
        <dbReference type="ARBA" id="ARBA00022737"/>
    </source>
</evidence>
<dbReference type="InterPro" id="IPR032675">
    <property type="entry name" value="LRR_dom_sf"/>
</dbReference>
<dbReference type="GO" id="GO:0035591">
    <property type="term" value="F:signaling adaptor activity"/>
    <property type="evidence" value="ECO:0007669"/>
    <property type="project" value="TreeGrafter"/>
</dbReference>
<evidence type="ECO:0000256" key="4">
    <source>
        <dbReference type="SAM" id="SignalP"/>
    </source>
</evidence>
<organism evidence="5 6">
    <name type="scientific">Pseudoalteromonas luteoviolacea</name>
    <dbReference type="NCBI Taxonomy" id="43657"/>
    <lineage>
        <taxon>Bacteria</taxon>
        <taxon>Pseudomonadati</taxon>
        <taxon>Pseudomonadota</taxon>
        <taxon>Gammaproteobacteria</taxon>
        <taxon>Alteromonadales</taxon>
        <taxon>Pseudoalteromonadaceae</taxon>
        <taxon>Pseudoalteromonas</taxon>
    </lineage>
</organism>
<dbReference type="OrthoDB" id="6313999at2"/>
<dbReference type="RefSeq" id="WP_039609144.1">
    <property type="nucleotide sequence ID" value="NZ_JWIC01000005.1"/>
</dbReference>
<evidence type="ECO:0000313" key="5">
    <source>
        <dbReference type="EMBL" id="KID57373.1"/>
    </source>
</evidence>
<feature type="signal peptide" evidence="4">
    <location>
        <begin position="1"/>
        <end position="21"/>
    </location>
</feature>
<dbReference type="Gene3D" id="3.80.10.10">
    <property type="entry name" value="Ribonuclease Inhibitor"/>
    <property type="match status" value="3"/>
</dbReference>
<proteinExistence type="predicted"/>
<accession>A0A0C1MRT9</accession>
<dbReference type="PANTHER" id="PTHR47566:SF1">
    <property type="entry name" value="PROTEIN NUD1"/>
    <property type="match status" value="1"/>
</dbReference>
<evidence type="ECO:0000256" key="3">
    <source>
        <dbReference type="SAM" id="MobiDB-lite"/>
    </source>
</evidence>
<dbReference type="InterPro" id="IPR013783">
    <property type="entry name" value="Ig-like_fold"/>
</dbReference>
<evidence type="ECO:0000313" key="6">
    <source>
        <dbReference type="Proteomes" id="UP000031327"/>
    </source>
</evidence>
<dbReference type="PROSITE" id="PS51257">
    <property type="entry name" value="PROKAR_LIPOPROTEIN"/>
    <property type="match status" value="1"/>
</dbReference>
<comment type="caution">
    <text evidence="5">The sequence shown here is derived from an EMBL/GenBank/DDBJ whole genome shotgun (WGS) entry which is preliminary data.</text>
</comment>
<dbReference type="InterPro" id="IPR001611">
    <property type="entry name" value="Leu-rich_rpt"/>
</dbReference>
<dbReference type="InterPro" id="IPR052574">
    <property type="entry name" value="CDIRP"/>
</dbReference>
<feature type="region of interest" description="Disordered" evidence="3">
    <location>
        <begin position="26"/>
        <end position="50"/>
    </location>
</feature>
<dbReference type="Proteomes" id="UP000031327">
    <property type="component" value="Unassembled WGS sequence"/>
</dbReference>
<dbReference type="PROSITE" id="PS51450">
    <property type="entry name" value="LRR"/>
    <property type="match status" value="1"/>
</dbReference>
<dbReference type="Gene3D" id="2.60.40.10">
    <property type="entry name" value="Immunoglobulins"/>
    <property type="match status" value="4"/>
</dbReference>
<gene>
    <name evidence="5" type="ORF">JF50_09175</name>
</gene>
<name>A0A0C1MRT9_9GAMM</name>
<dbReference type="SUPFAM" id="SSF52058">
    <property type="entry name" value="L domain-like"/>
    <property type="match status" value="2"/>
</dbReference>
<keyword evidence="2" id="KW-0677">Repeat</keyword>